<keyword evidence="1" id="KW-1133">Transmembrane helix</keyword>
<evidence type="ECO:0000256" key="1">
    <source>
        <dbReference type="SAM" id="Phobius"/>
    </source>
</evidence>
<dbReference type="Proteomes" id="UP000054047">
    <property type="component" value="Unassembled WGS sequence"/>
</dbReference>
<sequence>MQRRFQKSLILQVTIPVVVVIIPGCSIMSLVCWADFRAGGSTVIHIQGMYTIHISLRTDINLDFGVSKLVLEEQQ</sequence>
<gene>
    <name evidence="2" type="ORF">ANCDUO_01665</name>
</gene>
<organism evidence="2 3">
    <name type="scientific">Ancylostoma duodenale</name>
    <dbReference type="NCBI Taxonomy" id="51022"/>
    <lineage>
        <taxon>Eukaryota</taxon>
        <taxon>Metazoa</taxon>
        <taxon>Ecdysozoa</taxon>
        <taxon>Nematoda</taxon>
        <taxon>Chromadorea</taxon>
        <taxon>Rhabditida</taxon>
        <taxon>Rhabditina</taxon>
        <taxon>Rhabditomorpha</taxon>
        <taxon>Strongyloidea</taxon>
        <taxon>Ancylostomatidae</taxon>
        <taxon>Ancylostomatinae</taxon>
        <taxon>Ancylostoma</taxon>
    </lineage>
</organism>
<evidence type="ECO:0000313" key="2">
    <source>
        <dbReference type="EMBL" id="KIH67999.1"/>
    </source>
</evidence>
<keyword evidence="1" id="KW-0812">Transmembrane</keyword>
<name>A0A0C2H8N4_9BILA</name>
<dbReference type="OrthoDB" id="5843072at2759"/>
<proteinExistence type="predicted"/>
<protein>
    <submittedName>
        <fullName evidence="2">Uncharacterized protein</fullName>
    </submittedName>
</protein>
<dbReference type="AlphaFoldDB" id="A0A0C2H8N4"/>
<feature type="transmembrane region" description="Helical" evidence="1">
    <location>
        <begin position="9"/>
        <end position="31"/>
    </location>
</feature>
<keyword evidence="1" id="KW-0472">Membrane</keyword>
<accession>A0A0C2H8N4</accession>
<keyword evidence="3" id="KW-1185">Reference proteome</keyword>
<dbReference type="EMBL" id="KN726495">
    <property type="protein sequence ID" value="KIH67999.1"/>
    <property type="molecule type" value="Genomic_DNA"/>
</dbReference>
<reference evidence="2 3" key="1">
    <citation type="submission" date="2013-12" db="EMBL/GenBank/DDBJ databases">
        <title>Draft genome of the parsitic nematode Ancylostoma duodenale.</title>
        <authorList>
            <person name="Mitreva M."/>
        </authorList>
    </citation>
    <scope>NUCLEOTIDE SEQUENCE [LARGE SCALE GENOMIC DNA]</scope>
    <source>
        <strain evidence="2 3">Zhejiang</strain>
    </source>
</reference>
<evidence type="ECO:0000313" key="3">
    <source>
        <dbReference type="Proteomes" id="UP000054047"/>
    </source>
</evidence>